<comment type="subcellular location">
    <subcellularLocation>
        <location evidence="1">Membrane</location>
        <topology evidence="1">Multi-pass membrane protein</topology>
    </subcellularLocation>
</comment>
<name>A0A4E0RLW2_FASHE</name>
<dbReference type="PANTHER" id="PTHR46346:SF1">
    <property type="entry name" value="PHOSPHATIDYLINOSITOL N-ACETYLGLUCOSAMINYLTRANSFERASE SUBUNIT P"/>
    <property type="match status" value="1"/>
</dbReference>
<comment type="caution">
    <text evidence="5">The sequence shown here is derived from an EMBL/GenBank/DDBJ whole genome shotgun (WGS) entry which is preliminary data.</text>
</comment>
<keyword evidence="2" id="KW-0812">Transmembrane</keyword>
<keyword evidence="4" id="KW-0472">Membrane</keyword>
<dbReference type="Pfam" id="PF08510">
    <property type="entry name" value="PIG-P"/>
    <property type="match status" value="1"/>
</dbReference>
<dbReference type="AlphaFoldDB" id="A0A4E0RLW2"/>
<keyword evidence="3" id="KW-1133">Transmembrane helix</keyword>
<evidence type="ECO:0000256" key="2">
    <source>
        <dbReference type="ARBA" id="ARBA00022692"/>
    </source>
</evidence>
<dbReference type="GO" id="GO:0016020">
    <property type="term" value="C:membrane"/>
    <property type="evidence" value="ECO:0007669"/>
    <property type="project" value="UniProtKB-SubCell"/>
</dbReference>
<keyword evidence="6" id="KW-1185">Reference proteome</keyword>
<evidence type="ECO:0000256" key="3">
    <source>
        <dbReference type="ARBA" id="ARBA00022989"/>
    </source>
</evidence>
<dbReference type="InterPro" id="IPR013717">
    <property type="entry name" value="PIG-P"/>
</dbReference>
<evidence type="ECO:0000256" key="4">
    <source>
        <dbReference type="ARBA" id="ARBA00023136"/>
    </source>
</evidence>
<organism evidence="5 6">
    <name type="scientific">Fasciola hepatica</name>
    <name type="common">Liver fluke</name>
    <dbReference type="NCBI Taxonomy" id="6192"/>
    <lineage>
        <taxon>Eukaryota</taxon>
        <taxon>Metazoa</taxon>
        <taxon>Spiralia</taxon>
        <taxon>Lophotrochozoa</taxon>
        <taxon>Platyhelminthes</taxon>
        <taxon>Trematoda</taxon>
        <taxon>Digenea</taxon>
        <taxon>Plagiorchiida</taxon>
        <taxon>Echinostomata</taxon>
        <taxon>Echinostomatoidea</taxon>
        <taxon>Fasciolidae</taxon>
        <taxon>Fasciola</taxon>
    </lineage>
</organism>
<protein>
    <submittedName>
        <fullName evidence="5">Uncharacterized protein</fullName>
    </submittedName>
</protein>
<dbReference type="PANTHER" id="PTHR46346">
    <property type="entry name" value="PHOSPHATIDYLINOSITOL N-ACETYLGLUCOSAMINYLTRANSFERASE SUBUNIT P"/>
    <property type="match status" value="1"/>
</dbReference>
<accession>A0A4E0RLW2</accession>
<reference evidence="5" key="1">
    <citation type="submission" date="2019-03" db="EMBL/GenBank/DDBJ databases">
        <title>Improved annotation for the trematode Fasciola hepatica.</title>
        <authorList>
            <person name="Choi Y.-J."/>
            <person name="Martin J."/>
            <person name="Mitreva M."/>
        </authorList>
    </citation>
    <scope>NUCLEOTIDE SEQUENCE [LARGE SCALE GENOMIC DNA]</scope>
</reference>
<evidence type="ECO:0000256" key="1">
    <source>
        <dbReference type="ARBA" id="ARBA00004141"/>
    </source>
</evidence>
<evidence type="ECO:0000313" key="6">
    <source>
        <dbReference type="Proteomes" id="UP000230066"/>
    </source>
</evidence>
<dbReference type="Proteomes" id="UP000230066">
    <property type="component" value="Unassembled WGS sequence"/>
</dbReference>
<dbReference type="GO" id="GO:0005783">
    <property type="term" value="C:endoplasmic reticulum"/>
    <property type="evidence" value="ECO:0007669"/>
    <property type="project" value="TreeGrafter"/>
</dbReference>
<evidence type="ECO:0000313" key="5">
    <source>
        <dbReference type="EMBL" id="THD26844.1"/>
    </source>
</evidence>
<gene>
    <name evidence="5" type="ORF">D915_002375</name>
</gene>
<sequence>MVRNMDELEDFDFQIQTPASHPGPQEERALYGFVMYISSFILFGIYLIFAFVPRDWLSMIGVTYLPHRHWAITFPIALTATGVGFLFCYTLCHFQLTQPLTSIYQIRDRLSIRPSNQTLSKASVIPPYLDYCSTTVNRELYLHPAQKLDLS</sequence>
<dbReference type="InterPro" id="IPR052263">
    <property type="entry name" value="GPI_Anchor_Biosynth"/>
</dbReference>
<dbReference type="GO" id="GO:0006506">
    <property type="term" value="P:GPI anchor biosynthetic process"/>
    <property type="evidence" value="ECO:0007669"/>
    <property type="project" value="TreeGrafter"/>
</dbReference>
<dbReference type="EMBL" id="JXXN02000611">
    <property type="protein sequence ID" value="THD26844.1"/>
    <property type="molecule type" value="Genomic_DNA"/>
</dbReference>
<proteinExistence type="predicted"/>